<dbReference type="EMBL" id="QRZH01000004">
    <property type="protein sequence ID" value="RGV56550.1"/>
    <property type="molecule type" value="Genomic_DNA"/>
</dbReference>
<sequence length="148" mass="17027">MFGDWSYISDQLLVWSKSNDTAKLKYPAIFLYSPIEEDRTGEKGKMSLDILLVVNTLPSYTNEERSRISFAECLRPIYEILIKEIGKEPAFDIAYVKSIPHIYVENYRYGKAGVTGPDGKPFKDYIDGINIKNLQITLKKEKCYGDRI</sequence>
<dbReference type="AlphaFoldDB" id="A0A412YGM1"/>
<accession>A0A412YGM1</accession>
<reference evidence="1 2" key="1">
    <citation type="submission" date="2018-08" db="EMBL/GenBank/DDBJ databases">
        <title>A genome reference for cultivated species of the human gut microbiota.</title>
        <authorList>
            <person name="Zou Y."/>
            <person name="Xue W."/>
            <person name="Luo G."/>
        </authorList>
    </citation>
    <scope>NUCLEOTIDE SEQUENCE [LARGE SCALE GENOMIC DNA]</scope>
    <source>
        <strain evidence="1 2">AF14-26</strain>
    </source>
</reference>
<comment type="caution">
    <text evidence="1">The sequence shown here is derived from an EMBL/GenBank/DDBJ whole genome shotgun (WGS) entry which is preliminary data.</text>
</comment>
<protein>
    <submittedName>
        <fullName evidence="1">Uncharacterized protein</fullName>
    </submittedName>
</protein>
<proteinExistence type="predicted"/>
<evidence type="ECO:0000313" key="2">
    <source>
        <dbReference type="Proteomes" id="UP000286270"/>
    </source>
</evidence>
<gene>
    <name evidence="1" type="ORF">DWW08_06100</name>
</gene>
<dbReference type="Proteomes" id="UP000286270">
    <property type="component" value="Unassembled WGS sequence"/>
</dbReference>
<organism evidence="1 2">
    <name type="scientific">Bacteroides fragilis</name>
    <dbReference type="NCBI Taxonomy" id="817"/>
    <lineage>
        <taxon>Bacteria</taxon>
        <taxon>Pseudomonadati</taxon>
        <taxon>Bacteroidota</taxon>
        <taxon>Bacteroidia</taxon>
        <taxon>Bacteroidales</taxon>
        <taxon>Bacteroidaceae</taxon>
        <taxon>Bacteroides</taxon>
    </lineage>
</organism>
<evidence type="ECO:0000313" key="1">
    <source>
        <dbReference type="EMBL" id="RGV56550.1"/>
    </source>
</evidence>
<name>A0A412YGM1_BACFG</name>